<dbReference type="OrthoDB" id="9782583at2"/>
<dbReference type="KEGG" id="kvl:KVU_1771"/>
<dbReference type="HOGENOM" id="CLU_066221_0_0_5"/>
<evidence type="ECO:0000259" key="1">
    <source>
        <dbReference type="PROSITE" id="PS50076"/>
    </source>
</evidence>
<dbReference type="Gene3D" id="1.10.3680.10">
    <property type="entry name" value="TerB-like"/>
    <property type="match status" value="1"/>
</dbReference>
<dbReference type="CDD" id="cd06257">
    <property type="entry name" value="DnaJ"/>
    <property type="match status" value="1"/>
</dbReference>
<dbReference type="SUPFAM" id="SSF46565">
    <property type="entry name" value="Chaperone J-domain"/>
    <property type="match status" value="1"/>
</dbReference>
<dbReference type="SUPFAM" id="SSF158682">
    <property type="entry name" value="TerB-like"/>
    <property type="match status" value="1"/>
</dbReference>
<dbReference type="SMART" id="SM00271">
    <property type="entry name" value="DnaJ"/>
    <property type="match status" value="1"/>
</dbReference>
<name>F9Y3J0_KETVW</name>
<dbReference type="PROSITE" id="PS50076">
    <property type="entry name" value="DNAJ_2"/>
    <property type="match status" value="1"/>
</dbReference>
<dbReference type="InterPro" id="IPR007791">
    <property type="entry name" value="DjlA_N"/>
</dbReference>
<proteinExistence type="predicted"/>
<sequence>MSIWSRISEALAALLHGEGLFAALERLRNPPEHSVAFTIAVIALGAKIAKADGQVTRDEVSAFRDVFEISDADCGHVARVYDLARQDVAGFDAYARHVADMFRDHPDTLKDLLEGLFHIAIADGDYHPAENMFLKEVARIFGFTEAEFACIRARALPADMPGAENDPYHVLGVAPDAPIDDIKAAWRHLVRENHPDRLTARGVPAEAIKLAEKRLIAVNNAWSAISARGALQPA</sequence>
<dbReference type="Gene3D" id="1.10.287.110">
    <property type="entry name" value="DnaJ domain"/>
    <property type="match status" value="1"/>
</dbReference>
<dbReference type="EMBL" id="CP002018">
    <property type="protein sequence ID" value="AEM41610.1"/>
    <property type="molecule type" value="Genomic_DNA"/>
</dbReference>
<dbReference type="Proteomes" id="UP000000692">
    <property type="component" value="Chromosome"/>
</dbReference>
<accession>F9Y3J0</accession>
<keyword evidence="3" id="KW-1185">Reference proteome</keyword>
<dbReference type="AlphaFoldDB" id="F9Y3J0"/>
<reference evidence="2 3" key="1">
    <citation type="journal article" date="2011" name="J. Bacteriol.">
        <title>Complete genome sequence of the industrial strain Ketogulonicigenium vulgare WSH-001.</title>
        <authorList>
            <person name="Liu L."/>
            <person name="Li Y."/>
            <person name="Zhang J."/>
            <person name="Zhou Z."/>
            <person name="Liu J."/>
            <person name="Li X."/>
            <person name="Zhou J."/>
            <person name="Du G."/>
            <person name="Wang L."/>
            <person name="Chen J."/>
        </authorList>
    </citation>
    <scope>NUCLEOTIDE SEQUENCE [LARGE SCALE GENOMIC DNA]</scope>
    <source>
        <strain evidence="2 3">WSH-001</strain>
    </source>
</reference>
<organism evidence="2 3">
    <name type="scientific">Ketogulonicigenium vulgare (strain WSH-001)</name>
    <dbReference type="NCBI Taxonomy" id="759362"/>
    <lineage>
        <taxon>Bacteria</taxon>
        <taxon>Pseudomonadati</taxon>
        <taxon>Pseudomonadota</taxon>
        <taxon>Alphaproteobacteria</taxon>
        <taxon>Rhodobacterales</taxon>
        <taxon>Roseobacteraceae</taxon>
        <taxon>Ketogulonicigenium</taxon>
    </lineage>
</organism>
<dbReference type="InterPro" id="IPR036869">
    <property type="entry name" value="J_dom_sf"/>
</dbReference>
<dbReference type="InterPro" id="IPR001623">
    <property type="entry name" value="DnaJ_domain"/>
</dbReference>
<gene>
    <name evidence="2" type="primary">djlA</name>
    <name evidence="2" type="ordered locus">KVU_1771</name>
</gene>
<dbReference type="InterPro" id="IPR029024">
    <property type="entry name" value="TerB-like"/>
</dbReference>
<dbReference type="PATRIC" id="fig|759362.5.peg.1832"/>
<dbReference type="Pfam" id="PF05099">
    <property type="entry name" value="TerB"/>
    <property type="match status" value="1"/>
</dbReference>
<evidence type="ECO:0000313" key="2">
    <source>
        <dbReference type="EMBL" id="AEM41610.1"/>
    </source>
</evidence>
<feature type="domain" description="J" evidence="1">
    <location>
        <begin position="166"/>
        <end position="230"/>
    </location>
</feature>
<evidence type="ECO:0000313" key="3">
    <source>
        <dbReference type="Proteomes" id="UP000000692"/>
    </source>
</evidence>
<dbReference type="eggNOG" id="COG1076">
    <property type="taxonomic scope" value="Bacteria"/>
</dbReference>
<protein>
    <submittedName>
        <fullName evidence="2">DnaJ-like protein protein, putative</fullName>
    </submittedName>
</protein>
<dbReference type="Pfam" id="PF00226">
    <property type="entry name" value="DnaJ"/>
    <property type="match status" value="1"/>
</dbReference>
<dbReference type="RefSeq" id="WP_013384971.1">
    <property type="nucleotide sequence ID" value="NC_017384.1"/>
</dbReference>
<dbReference type="CDD" id="cd07316">
    <property type="entry name" value="terB_like_DjlA"/>
    <property type="match status" value="1"/>
</dbReference>